<dbReference type="STRING" id="1036808.A0A0C3DBK8"/>
<protein>
    <recommendedName>
        <fullName evidence="1">BTB domain-containing protein</fullName>
    </recommendedName>
</protein>
<dbReference type="HOGENOM" id="CLU_047592_4_0_1"/>
<evidence type="ECO:0000313" key="2">
    <source>
        <dbReference type="EMBL" id="KIM53491.1"/>
    </source>
</evidence>
<keyword evidence="3" id="KW-1185">Reference proteome</keyword>
<dbReference type="EMBL" id="KN822179">
    <property type="protein sequence ID" value="KIM53491.1"/>
    <property type="molecule type" value="Genomic_DNA"/>
</dbReference>
<dbReference type="AlphaFoldDB" id="A0A0C3DBK8"/>
<feature type="domain" description="BTB" evidence="1">
    <location>
        <begin position="22"/>
        <end position="116"/>
    </location>
</feature>
<proteinExistence type="predicted"/>
<name>A0A0C3DBK8_9AGAM</name>
<evidence type="ECO:0000313" key="3">
    <source>
        <dbReference type="Proteomes" id="UP000053989"/>
    </source>
</evidence>
<reference evidence="3" key="2">
    <citation type="submission" date="2015-01" db="EMBL/GenBank/DDBJ databases">
        <title>Evolutionary Origins and Diversification of the Mycorrhizal Mutualists.</title>
        <authorList>
            <consortium name="DOE Joint Genome Institute"/>
            <consortium name="Mycorrhizal Genomics Consortium"/>
            <person name="Kohler A."/>
            <person name="Kuo A."/>
            <person name="Nagy L.G."/>
            <person name="Floudas D."/>
            <person name="Copeland A."/>
            <person name="Barry K.W."/>
            <person name="Cichocki N."/>
            <person name="Veneault-Fourrey C."/>
            <person name="LaButti K."/>
            <person name="Lindquist E.A."/>
            <person name="Lipzen A."/>
            <person name="Lundell T."/>
            <person name="Morin E."/>
            <person name="Murat C."/>
            <person name="Riley R."/>
            <person name="Ohm R."/>
            <person name="Sun H."/>
            <person name="Tunlid A."/>
            <person name="Henrissat B."/>
            <person name="Grigoriev I.V."/>
            <person name="Hibbett D.S."/>
            <person name="Martin F."/>
        </authorList>
    </citation>
    <scope>NUCLEOTIDE SEQUENCE [LARGE SCALE GENOMIC DNA]</scope>
    <source>
        <strain evidence="3">Foug A</strain>
    </source>
</reference>
<gene>
    <name evidence="2" type="ORF">SCLCIDRAFT_138941</name>
</gene>
<evidence type="ECO:0000259" key="1">
    <source>
        <dbReference type="Pfam" id="PF00651"/>
    </source>
</evidence>
<accession>A0A0C3DBK8</accession>
<dbReference type="InterPro" id="IPR000210">
    <property type="entry name" value="BTB/POZ_dom"/>
</dbReference>
<dbReference type="Pfam" id="PF00651">
    <property type="entry name" value="BTB"/>
    <property type="match status" value="1"/>
</dbReference>
<reference evidence="2 3" key="1">
    <citation type="submission" date="2014-04" db="EMBL/GenBank/DDBJ databases">
        <authorList>
            <consortium name="DOE Joint Genome Institute"/>
            <person name="Kuo A."/>
            <person name="Kohler A."/>
            <person name="Nagy L.G."/>
            <person name="Floudas D."/>
            <person name="Copeland A."/>
            <person name="Barry K.W."/>
            <person name="Cichocki N."/>
            <person name="Veneault-Fourrey C."/>
            <person name="LaButti K."/>
            <person name="Lindquist E.A."/>
            <person name="Lipzen A."/>
            <person name="Lundell T."/>
            <person name="Morin E."/>
            <person name="Murat C."/>
            <person name="Sun H."/>
            <person name="Tunlid A."/>
            <person name="Henrissat B."/>
            <person name="Grigoriev I.V."/>
            <person name="Hibbett D.S."/>
            <person name="Martin F."/>
            <person name="Nordberg H.P."/>
            <person name="Cantor M.N."/>
            <person name="Hua S.X."/>
        </authorList>
    </citation>
    <scope>NUCLEOTIDE SEQUENCE [LARGE SCALE GENOMIC DNA]</scope>
    <source>
        <strain evidence="2 3">Foug A</strain>
    </source>
</reference>
<dbReference type="Proteomes" id="UP000053989">
    <property type="component" value="Unassembled WGS sequence"/>
</dbReference>
<dbReference type="OrthoDB" id="2617920at2759"/>
<organism evidence="2 3">
    <name type="scientific">Scleroderma citrinum Foug A</name>
    <dbReference type="NCBI Taxonomy" id="1036808"/>
    <lineage>
        <taxon>Eukaryota</taxon>
        <taxon>Fungi</taxon>
        <taxon>Dikarya</taxon>
        <taxon>Basidiomycota</taxon>
        <taxon>Agaricomycotina</taxon>
        <taxon>Agaricomycetes</taxon>
        <taxon>Agaricomycetidae</taxon>
        <taxon>Boletales</taxon>
        <taxon>Sclerodermatineae</taxon>
        <taxon>Sclerodermataceae</taxon>
        <taxon>Scleroderma</taxon>
    </lineage>
</organism>
<sequence length="293" mass="34059">MTAPPGVVRHPKYYFENGSYIFLVENTLYKLQHTILTTESVVFAQLFEIGSIGPPKTEGKSDENPILLERYTVQSFDLLIEFKYSCPRQAADYSSEDLKRFLELICMLQCSNAIRDYITTCILQRPFIFHPSELIYFGTEYDIPPLLACGFTRLCEIPLIKIKKRHCLLMTSEVFAAYIQVKTRLDKHRRMVAGEPPEMQHSNDCQDLVACSEDWRAVWWNGMGRLLLDARNPHSYDDALERFKSLRFGRVTEACKLYMFDNVIDTDLPAYHSCIFVTRIKNDLVQKLFPHTE</sequence>
<dbReference type="InParanoid" id="A0A0C3DBK8"/>